<accession>A0A8J2PQ22</accession>
<sequence length="227" mass="26340">MHRNNDGSLVPVIPDSLFRDTMLYIHEVFGHVGSKKLAVIFHRIYYSPNIEHYARFITGACIQCKANKSYSEKKPLEFATIESYTLGDILSVDILGPIANESDEARYLLVAKDMFSGRVWLRPMENILQETVCESMEFVLKQINEHKVSVRRILTDNATQFTNQMWKDLLKKYKTNLNHSTAYNPQSNPVERMMRTIGEKLRVRLNLDSNGAYTHHGWHKHVDIIEK</sequence>
<evidence type="ECO:0000313" key="2">
    <source>
        <dbReference type="EMBL" id="CAG7823166.1"/>
    </source>
</evidence>
<dbReference type="PROSITE" id="PS50994">
    <property type="entry name" value="INTEGRASE"/>
    <property type="match status" value="1"/>
</dbReference>
<dbReference type="GO" id="GO:0015074">
    <property type="term" value="P:DNA integration"/>
    <property type="evidence" value="ECO:0007669"/>
    <property type="project" value="InterPro"/>
</dbReference>
<dbReference type="OrthoDB" id="441971at2759"/>
<dbReference type="PANTHER" id="PTHR37984">
    <property type="entry name" value="PROTEIN CBG26694"/>
    <property type="match status" value="1"/>
</dbReference>
<proteinExistence type="predicted"/>
<reference evidence="2" key="1">
    <citation type="submission" date="2021-06" db="EMBL/GenBank/DDBJ databases">
        <authorList>
            <person name="Hodson N. C."/>
            <person name="Mongue J. A."/>
            <person name="Jaron S. K."/>
        </authorList>
    </citation>
    <scope>NUCLEOTIDE SEQUENCE</scope>
</reference>
<dbReference type="AlphaFoldDB" id="A0A8J2PQ22"/>
<dbReference type="InterPro" id="IPR050951">
    <property type="entry name" value="Retrovirus_Pol_polyprotein"/>
</dbReference>
<keyword evidence="3" id="KW-1185">Reference proteome</keyword>
<evidence type="ECO:0000313" key="3">
    <source>
        <dbReference type="Proteomes" id="UP000708208"/>
    </source>
</evidence>
<organism evidence="2 3">
    <name type="scientific">Allacma fusca</name>
    <dbReference type="NCBI Taxonomy" id="39272"/>
    <lineage>
        <taxon>Eukaryota</taxon>
        <taxon>Metazoa</taxon>
        <taxon>Ecdysozoa</taxon>
        <taxon>Arthropoda</taxon>
        <taxon>Hexapoda</taxon>
        <taxon>Collembola</taxon>
        <taxon>Symphypleona</taxon>
        <taxon>Sminthuridae</taxon>
        <taxon>Allacma</taxon>
    </lineage>
</organism>
<evidence type="ECO:0000259" key="1">
    <source>
        <dbReference type="PROSITE" id="PS50994"/>
    </source>
</evidence>
<comment type="caution">
    <text evidence="2">The sequence shown here is derived from an EMBL/GenBank/DDBJ whole genome shotgun (WGS) entry which is preliminary data.</text>
</comment>
<protein>
    <recommendedName>
        <fullName evidence="1">Integrase catalytic domain-containing protein</fullName>
    </recommendedName>
</protein>
<feature type="non-terminal residue" evidence="2">
    <location>
        <position position="227"/>
    </location>
</feature>
<dbReference type="EMBL" id="CAJVCH010528618">
    <property type="protein sequence ID" value="CAG7823166.1"/>
    <property type="molecule type" value="Genomic_DNA"/>
</dbReference>
<gene>
    <name evidence="2" type="ORF">AFUS01_LOCUS33397</name>
</gene>
<feature type="domain" description="Integrase catalytic" evidence="1">
    <location>
        <begin position="71"/>
        <end position="227"/>
    </location>
</feature>
<dbReference type="InterPro" id="IPR001584">
    <property type="entry name" value="Integrase_cat-core"/>
</dbReference>
<dbReference type="Pfam" id="PF00665">
    <property type="entry name" value="rve"/>
    <property type="match status" value="1"/>
</dbReference>
<dbReference type="PANTHER" id="PTHR37984:SF5">
    <property type="entry name" value="PROTEIN NYNRIN-LIKE"/>
    <property type="match status" value="1"/>
</dbReference>
<dbReference type="Proteomes" id="UP000708208">
    <property type="component" value="Unassembled WGS sequence"/>
</dbReference>
<name>A0A8J2PQ22_9HEXA</name>